<dbReference type="InterPro" id="IPR003754">
    <property type="entry name" value="4pyrrol_synth_uPrphyn_synth"/>
</dbReference>
<dbReference type="GO" id="GO:0005829">
    <property type="term" value="C:cytosol"/>
    <property type="evidence" value="ECO:0007669"/>
    <property type="project" value="TreeGrafter"/>
</dbReference>
<evidence type="ECO:0000256" key="2">
    <source>
        <dbReference type="ARBA" id="ARBA00008133"/>
    </source>
</evidence>
<keyword evidence="5" id="KW-0456">Lyase</keyword>
<comment type="catalytic activity">
    <reaction evidence="10">
        <text>hydroxymethylbilane = uroporphyrinogen III + H2O</text>
        <dbReference type="Rhea" id="RHEA:18965"/>
        <dbReference type="ChEBI" id="CHEBI:15377"/>
        <dbReference type="ChEBI" id="CHEBI:57308"/>
        <dbReference type="ChEBI" id="CHEBI:57845"/>
        <dbReference type="EC" id="4.2.1.75"/>
    </reaction>
</comment>
<reference evidence="14" key="1">
    <citation type="submission" date="2025-08" db="UniProtKB">
        <authorList>
            <consortium name="RefSeq"/>
        </authorList>
    </citation>
    <scope>IDENTIFICATION</scope>
    <source>
        <tissue evidence="14">Blood</tissue>
    </source>
</reference>
<dbReference type="Pfam" id="PF02602">
    <property type="entry name" value="HEM4"/>
    <property type="match status" value="2"/>
</dbReference>
<comment type="pathway">
    <text evidence="1">Porphyrin-containing compound metabolism; protoporphyrin-IX biosynthesis; coproporphyrinogen-III from 5-aminolevulinate: step 3/4.</text>
</comment>
<evidence type="ECO:0000256" key="8">
    <source>
        <dbReference type="ARBA" id="ARBA00032649"/>
    </source>
</evidence>
<dbReference type="PANTHER" id="PTHR12390">
    <property type="entry name" value="UROPORPHYRINOGEN III SYNTHASE"/>
    <property type="match status" value="1"/>
</dbReference>
<dbReference type="InterPro" id="IPR039793">
    <property type="entry name" value="UROS/Hem4"/>
</dbReference>
<dbReference type="Gene3D" id="3.40.50.10090">
    <property type="match status" value="2"/>
</dbReference>
<dbReference type="AlphaFoldDB" id="A0A6P9DBJ9"/>
<name>A0A6P9DBJ9_PANGU</name>
<sequence>MKVLLLKDPKESDGGPDSYIKEFGSHGLKATLIPVLTFEFISHQTLSEKLFHPDQYRGLIFTSPRAVEAVKLFLMDSCKKEAWKNYLREKWNTKPVYVVGKATAGLVTEIGLKPQGEDCGNAEKLAGFICSHIMLESVTVYQTSQHPDLQESLTNYFSQEGVPASVIFFSPSGVKYCLKQILKLSGDFISQIKFAAIGPTTAEALLTEGILVSCTASRPTPQDLAVELKKCL</sequence>
<comment type="similarity">
    <text evidence="2">Belongs to the uroporphyrinogen-III synthase family.</text>
</comment>
<dbReference type="FunFam" id="3.40.50.10090:FF:000003">
    <property type="entry name" value="uroporphyrinogen-III synthase"/>
    <property type="match status" value="1"/>
</dbReference>
<evidence type="ECO:0000256" key="10">
    <source>
        <dbReference type="ARBA" id="ARBA00048617"/>
    </source>
</evidence>
<dbReference type="GO" id="GO:0006785">
    <property type="term" value="P:heme B biosynthetic process"/>
    <property type="evidence" value="ECO:0007669"/>
    <property type="project" value="UniProtKB-ARBA"/>
</dbReference>
<dbReference type="GO" id="GO:0004852">
    <property type="term" value="F:uroporphyrinogen-III synthase activity"/>
    <property type="evidence" value="ECO:0007669"/>
    <property type="project" value="UniProtKB-EC"/>
</dbReference>
<evidence type="ECO:0000259" key="12">
    <source>
        <dbReference type="Pfam" id="PF02602"/>
    </source>
</evidence>
<evidence type="ECO:0000256" key="7">
    <source>
        <dbReference type="ARBA" id="ARBA00031702"/>
    </source>
</evidence>
<feature type="domain" description="Tetrapyrrole biosynthesis uroporphyrinogen III synthase" evidence="12">
    <location>
        <begin position="18"/>
        <end position="130"/>
    </location>
</feature>
<evidence type="ECO:0000256" key="11">
    <source>
        <dbReference type="ARBA" id="ARBA00060039"/>
    </source>
</evidence>
<dbReference type="Proteomes" id="UP001652622">
    <property type="component" value="Unplaced"/>
</dbReference>
<gene>
    <name evidence="14" type="primary">UROS</name>
</gene>
<dbReference type="InterPro" id="IPR036108">
    <property type="entry name" value="4pyrrol_syn_uPrphyn_synt_sf"/>
</dbReference>
<accession>A0A6P9DBJ9</accession>
<dbReference type="OrthoDB" id="5595751at2759"/>
<dbReference type="FunFam" id="3.40.50.10090:FF:000006">
    <property type="entry name" value="uroporphyrinogen-III synthase isoform X1"/>
    <property type="match status" value="1"/>
</dbReference>
<dbReference type="PANTHER" id="PTHR12390:SF0">
    <property type="entry name" value="UROPORPHYRINOGEN-III SYNTHASE"/>
    <property type="match status" value="1"/>
</dbReference>
<dbReference type="EC" id="4.2.1.75" evidence="3"/>
<evidence type="ECO:0000313" key="13">
    <source>
        <dbReference type="Proteomes" id="UP001652622"/>
    </source>
</evidence>
<comment type="function">
    <text evidence="11">Catalyzes cyclization of the linear tetrapyrrole, hydroxymethylbilane, to the macrocyclic uroporphyrinogen III, the branch point for the various sub-pathways leading to the wide diversity of porphyrins. Porphyrins act as cofactors for a multitude of enzymes that perform a variety of processes within the cell such as methionine synthesis (vitamin B12) or oxygen transport (heme).</text>
</comment>
<keyword evidence="13" id="KW-1185">Reference proteome</keyword>
<evidence type="ECO:0000256" key="4">
    <source>
        <dbReference type="ARBA" id="ARBA00023133"/>
    </source>
</evidence>
<proteinExistence type="inferred from homology"/>
<protein>
    <recommendedName>
        <fullName evidence="9">Uroporphyrinogen-III synthase</fullName>
        <ecNumber evidence="3">4.2.1.75</ecNumber>
    </recommendedName>
    <alternativeName>
        <fullName evidence="8">Hydroxymethylbilane hydrolyase [cyclizing]</fullName>
    </alternativeName>
    <alternativeName>
        <fullName evidence="7">Uroporphyrinogen-III cosynthase</fullName>
    </alternativeName>
</protein>
<dbReference type="RefSeq" id="XP_034292329.1">
    <property type="nucleotide sequence ID" value="XM_034436438.2"/>
</dbReference>
<keyword evidence="4" id="KW-0350">Heme biosynthesis</keyword>
<feature type="domain" description="Tetrapyrrole biosynthesis uroporphyrinogen III synthase" evidence="12">
    <location>
        <begin position="135"/>
        <end position="224"/>
    </location>
</feature>
<dbReference type="GO" id="GO:0006782">
    <property type="term" value="P:protoporphyrinogen IX biosynthetic process"/>
    <property type="evidence" value="ECO:0007669"/>
    <property type="project" value="UniProtKB-UniPathway"/>
</dbReference>
<dbReference type="CDD" id="cd06578">
    <property type="entry name" value="HemD"/>
    <property type="match status" value="1"/>
</dbReference>
<dbReference type="UniPathway" id="UPA00251">
    <property type="reaction ID" value="UER00320"/>
</dbReference>
<dbReference type="GeneID" id="117676720"/>
<evidence type="ECO:0000313" key="14">
    <source>
        <dbReference type="RefSeq" id="XP_034292329.1"/>
    </source>
</evidence>
<dbReference type="CTD" id="7390"/>
<evidence type="ECO:0000256" key="5">
    <source>
        <dbReference type="ARBA" id="ARBA00023239"/>
    </source>
</evidence>
<evidence type="ECO:0000256" key="3">
    <source>
        <dbReference type="ARBA" id="ARBA00013109"/>
    </source>
</evidence>
<keyword evidence="6" id="KW-0627">Porphyrin biosynthesis</keyword>
<dbReference type="GO" id="GO:0006780">
    <property type="term" value="P:uroporphyrinogen III biosynthetic process"/>
    <property type="evidence" value="ECO:0007669"/>
    <property type="project" value="InterPro"/>
</dbReference>
<evidence type="ECO:0000256" key="9">
    <source>
        <dbReference type="ARBA" id="ARBA00040167"/>
    </source>
</evidence>
<evidence type="ECO:0000256" key="1">
    <source>
        <dbReference type="ARBA" id="ARBA00004772"/>
    </source>
</evidence>
<organism evidence="13 14">
    <name type="scientific">Pantherophis guttatus</name>
    <name type="common">Corn snake</name>
    <name type="synonym">Elaphe guttata</name>
    <dbReference type="NCBI Taxonomy" id="94885"/>
    <lineage>
        <taxon>Eukaryota</taxon>
        <taxon>Metazoa</taxon>
        <taxon>Chordata</taxon>
        <taxon>Craniata</taxon>
        <taxon>Vertebrata</taxon>
        <taxon>Euteleostomi</taxon>
        <taxon>Lepidosauria</taxon>
        <taxon>Squamata</taxon>
        <taxon>Bifurcata</taxon>
        <taxon>Unidentata</taxon>
        <taxon>Episquamata</taxon>
        <taxon>Toxicofera</taxon>
        <taxon>Serpentes</taxon>
        <taxon>Colubroidea</taxon>
        <taxon>Colubridae</taxon>
        <taxon>Colubrinae</taxon>
        <taxon>Pantherophis</taxon>
    </lineage>
</organism>
<evidence type="ECO:0000256" key="6">
    <source>
        <dbReference type="ARBA" id="ARBA00023244"/>
    </source>
</evidence>
<dbReference type="SUPFAM" id="SSF69618">
    <property type="entry name" value="HemD-like"/>
    <property type="match status" value="1"/>
</dbReference>